<dbReference type="Proteomes" id="UP000291343">
    <property type="component" value="Unassembled WGS sequence"/>
</dbReference>
<dbReference type="EMBL" id="QKKF02002576">
    <property type="protein sequence ID" value="RZF48301.1"/>
    <property type="molecule type" value="Genomic_DNA"/>
</dbReference>
<feature type="compositionally biased region" description="Basic and acidic residues" evidence="1">
    <location>
        <begin position="293"/>
        <end position="306"/>
    </location>
</feature>
<dbReference type="AlphaFoldDB" id="A0A482XTT5"/>
<comment type="caution">
    <text evidence="2">The sequence shown here is derived from an EMBL/GenBank/DDBJ whole genome shotgun (WGS) entry which is preliminary data.</text>
</comment>
<gene>
    <name evidence="2" type="ORF">LSTR_LSTR010264</name>
</gene>
<protein>
    <submittedName>
        <fullName evidence="2">Uncharacterized protein</fullName>
    </submittedName>
</protein>
<feature type="compositionally biased region" description="Polar residues" evidence="1">
    <location>
        <begin position="478"/>
        <end position="489"/>
    </location>
</feature>
<evidence type="ECO:0000313" key="2">
    <source>
        <dbReference type="EMBL" id="RZF48301.1"/>
    </source>
</evidence>
<feature type="region of interest" description="Disordered" evidence="1">
    <location>
        <begin position="140"/>
        <end position="177"/>
    </location>
</feature>
<sequence length="489" mass="54409">MGDHSPLMFESDEEDDVETEENIQLEKDAGEEKKAPRESPTKKKVDQLRNVLSGVPPPPTLTFLQMDASHLLELWNQNIQQFNLQDVSGRDTNPVEKDLAAKSWQESQADYYYGIYYNRSTLSEQLEALSVKYQERYVGNETSTSVNGLSSRSPPKTASARKRARRLAHGGHSPGRRLSYLARRRNTFSSLDLRQQPAKMILVNNKAKPNVRRRLKNSATKNVPVGGGVVASGGGAGSIPKRALFQSPENGKKQSKTPVQSSQRSTRRALFSSRDNAMPPVLTRQTEPAGVKRQREESDVAELKRDASDLKKRCTRSLLFEENEERAVPPPSSPPLLTAQTLSKLHKQKLLWAVSGALREEGIKIKDTLFQPCASLLFNQCKHIWLKESASRCKQATSTSDKMLEIVKRYCSDTVAKVSAKLNKPGSDQIAKPPPLQTLPQNVLLLDNKPDTTDVLKKPCQPTDDASFKNCDNENESDTQTCTTVANAS</sequence>
<feature type="region of interest" description="Disordered" evidence="1">
    <location>
        <begin position="467"/>
        <end position="489"/>
    </location>
</feature>
<keyword evidence="3" id="KW-1185">Reference proteome</keyword>
<name>A0A482XTT5_LAOST</name>
<reference evidence="2 3" key="1">
    <citation type="journal article" date="2017" name="Gigascience">
        <title>Genome sequence of the small brown planthopper, Laodelphax striatellus.</title>
        <authorList>
            <person name="Zhu J."/>
            <person name="Jiang F."/>
            <person name="Wang X."/>
            <person name="Yang P."/>
            <person name="Bao Y."/>
            <person name="Zhao W."/>
            <person name="Wang W."/>
            <person name="Lu H."/>
            <person name="Wang Q."/>
            <person name="Cui N."/>
            <person name="Li J."/>
            <person name="Chen X."/>
            <person name="Luo L."/>
            <person name="Yu J."/>
            <person name="Kang L."/>
            <person name="Cui F."/>
        </authorList>
    </citation>
    <scope>NUCLEOTIDE SEQUENCE [LARGE SCALE GENOMIC DNA]</scope>
    <source>
        <strain evidence="2">Lst14</strain>
    </source>
</reference>
<feature type="compositionally biased region" description="Basic residues" evidence="1">
    <location>
        <begin position="159"/>
        <end position="169"/>
    </location>
</feature>
<feature type="compositionally biased region" description="Polar residues" evidence="1">
    <location>
        <begin position="140"/>
        <end position="156"/>
    </location>
</feature>
<feature type="compositionally biased region" description="Gly residues" evidence="1">
    <location>
        <begin position="225"/>
        <end position="237"/>
    </location>
</feature>
<feature type="compositionally biased region" description="Acidic residues" evidence="1">
    <location>
        <begin position="10"/>
        <end position="23"/>
    </location>
</feature>
<accession>A0A482XTT5</accession>
<evidence type="ECO:0000313" key="3">
    <source>
        <dbReference type="Proteomes" id="UP000291343"/>
    </source>
</evidence>
<proteinExistence type="predicted"/>
<dbReference type="OrthoDB" id="8192658at2759"/>
<dbReference type="InParanoid" id="A0A482XTT5"/>
<feature type="region of interest" description="Disordered" evidence="1">
    <location>
        <begin position="1"/>
        <end position="46"/>
    </location>
</feature>
<evidence type="ECO:0000256" key="1">
    <source>
        <dbReference type="SAM" id="MobiDB-lite"/>
    </source>
</evidence>
<feature type="region of interest" description="Disordered" evidence="1">
    <location>
        <begin position="206"/>
        <end position="306"/>
    </location>
</feature>
<feature type="compositionally biased region" description="Basic and acidic residues" evidence="1">
    <location>
        <begin position="24"/>
        <end position="46"/>
    </location>
</feature>
<organism evidence="2 3">
    <name type="scientific">Laodelphax striatellus</name>
    <name type="common">Small brown planthopper</name>
    <name type="synonym">Delphax striatella</name>
    <dbReference type="NCBI Taxonomy" id="195883"/>
    <lineage>
        <taxon>Eukaryota</taxon>
        <taxon>Metazoa</taxon>
        <taxon>Ecdysozoa</taxon>
        <taxon>Arthropoda</taxon>
        <taxon>Hexapoda</taxon>
        <taxon>Insecta</taxon>
        <taxon>Pterygota</taxon>
        <taxon>Neoptera</taxon>
        <taxon>Paraneoptera</taxon>
        <taxon>Hemiptera</taxon>
        <taxon>Auchenorrhyncha</taxon>
        <taxon>Fulgoroidea</taxon>
        <taxon>Delphacidae</taxon>
        <taxon>Criomorphinae</taxon>
        <taxon>Laodelphax</taxon>
    </lineage>
</organism>